<evidence type="ECO:0000259" key="7">
    <source>
        <dbReference type="Pfam" id="PF13934"/>
    </source>
</evidence>
<feature type="region of interest" description="Disordered" evidence="6">
    <location>
        <begin position="1689"/>
        <end position="1729"/>
    </location>
</feature>
<comment type="similarity">
    <text evidence="4">Belongs to the YPP1 family.</text>
</comment>
<evidence type="ECO:0000313" key="9">
    <source>
        <dbReference type="Proteomes" id="UP000789570"/>
    </source>
</evidence>
<feature type="domain" description="ELYS-like" evidence="7">
    <location>
        <begin position="1360"/>
        <end position="1582"/>
    </location>
</feature>
<dbReference type="Pfam" id="PF13934">
    <property type="entry name" value="ELYS"/>
    <property type="match status" value="1"/>
</dbReference>
<dbReference type="PANTHER" id="PTHR23083:SF464">
    <property type="entry name" value="TETRATRICOPEPTIDE REPEAT DOMAIN 7, ISOFORM A"/>
    <property type="match status" value="1"/>
</dbReference>
<dbReference type="Pfam" id="PF14559">
    <property type="entry name" value="TPR_19"/>
    <property type="match status" value="1"/>
</dbReference>
<accession>A0A9N8YZF0</accession>
<gene>
    <name evidence="8" type="ORF">FCALED_LOCUS1821</name>
</gene>
<evidence type="ECO:0000256" key="4">
    <source>
        <dbReference type="ARBA" id="ARBA00038251"/>
    </source>
</evidence>
<comment type="function">
    <text evidence="1">Involved in endocytosis.</text>
</comment>
<name>A0A9N8YZF0_9GLOM</name>
<feature type="compositionally biased region" description="Basic and acidic residues" evidence="6">
    <location>
        <begin position="1689"/>
        <end position="1715"/>
    </location>
</feature>
<dbReference type="InterPro" id="IPR019734">
    <property type="entry name" value="TPR_rpt"/>
</dbReference>
<comment type="subcellular location">
    <subcellularLocation>
        <location evidence="2">Nucleus</location>
    </subcellularLocation>
</comment>
<dbReference type="InterPro" id="IPR011990">
    <property type="entry name" value="TPR-like_helical_dom_sf"/>
</dbReference>
<dbReference type="InterPro" id="IPR051722">
    <property type="entry name" value="Endocytosis_PI4K-reg_protein"/>
</dbReference>
<dbReference type="Gene3D" id="1.25.40.10">
    <property type="entry name" value="Tetratricopeptide repeat domain"/>
    <property type="match status" value="2"/>
</dbReference>
<evidence type="ECO:0000313" key="8">
    <source>
        <dbReference type="EMBL" id="CAG8462644.1"/>
    </source>
</evidence>
<evidence type="ECO:0000256" key="3">
    <source>
        <dbReference type="ARBA" id="ARBA00023242"/>
    </source>
</evidence>
<dbReference type="SMART" id="SM00028">
    <property type="entry name" value="TPR"/>
    <property type="match status" value="6"/>
</dbReference>
<dbReference type="Proteomes" id="UP000789570">
    <property type="component" value="Unassembled WGS sequence"/>
</dbReference>
<dbReference type="PANTHER" id="PTHR23083">
    <property type="entry name" value="TETRATRICOPEPTIDE REPEAT PROTEIN, TPR"/>
    <property type="match status" value="1"/>
</dbReference>
<comment type="caution">
    <text evidence="8">The sequence shown here is derived from an EMBL/GenBank/DDBJ whole genome shotgun (WGS) entry which is preliminary data.</text>
</comment>
<evidence type="ECO:0000256" key="6">
    <source>
        <dbReference type="SAM" id="MobiDB-lite"/>
    </source>
</evidence>
<evidence type="ECO:0000256" key="2">
    <source>
        <dbReference type="ARBA" id="ARBA00004123"/>
    </source>
</evidence>
<dbReference type="PROSITE" id="PS50005">
    <property type="entry name" value="TPR"/>
    <property type="match status" value="1"/>
</dbReference>
<dbReference type="InterPro" id="IPR025151">
    <property type="entry name" value="ELYS_dom"/>
</dbReference>
<keyword evidence="5" id="KW-0802">TPR repeat</keyword>
<dbReference type="Pfam" id="PF13181">
    <property type="entry name" value="TPR_8"/>
    <property type="match status" value="1"/>
</dbReference>
<feature type="repeat" description="TPR" evidence="5">
    <location>
        <begin position="784"/>
        <end position="817"/>
    </location>
</feature>
<dbReference type="OrthoDB" id="29013at2759"/>
<dbReference type="SUPFAM" id="SSF48452">
    <property type="entry name" value="TPR-like"/>
    <property type="match status" value="1"/>
</dbReference>
<reference evidence="8" key="1">
    <citation type="submission" date="2021-06" db="EMBL/GenBank/DDBJ databases">
        <authorList>
            <person name="Kallberg Y."/>
            <person name="Tangrot J."/>
            <person name="Rosling A."/>
        </authorList>
    </citation>
    <scope>NUCLEOTIDE SEQUENCE</scope>
    <source>
        <strain evidence="8">UK204</strain>
    </source>
</reference>
<keyword evidence="3" id="KW-0539">Nucleus</keyword>
<protein>
    <submittedName>
        <fullName evidence="8">17493_t:CDS:1</fullName>
    </submittedName>
</protein>
<proteinExistence type="inferred from homology"/>
<dbReference type="GO" id="GO:0005634">
    <property type="term" value="C:nucleus"/>
    <property type="evidence" value="ECO:0007669"/>
    <property type="project" value="UniProtKB-SubCell"/>
</dbReference>
<dbReference type="EMBL" id="CAJVPQ010000249">
    <property type="protein sequence ID" value="CAG8462644.1"/>
    <property type="molecule type" value="Genomic_DNA"/>
</dbReference>
<keyword evidence="9" id="KW-1185">Reference proteome</keyword>
<organism evidence="8 9">
    <name type="scientific">Funneliformis caledonium</name>
    <dbReference type="NCBI Taxonomy" id="1117310"/>
    <lineage>
        <taxon>Eukaryota</taxon>
        <taxon>Fungi</taxon>
        <taxon>Fungi incertae sedis</taxon>
        <taxon>Mucoromycota</taxon>
        <taxon>Glomeromycotina</taxon>
        <taxon>Glomeromycetes</taxon>
        <taxon>Glomerales</taxon>
        <taxon>Glomeraceae</taxon>
        <taxon>Funneliformis</taxon>
    </lineage>
</organism>
<evidence type="ECO:0000256" key="1">
    <source>
        <dbReference type="ARBA" id="ARBA00002550"/>
    </source>
</evidence>
<evidence type="ECO:0000256" key="5">
    <source>
        <dbReference type="PROSITE-ProRule" id="PRU00339"/>
    </source>
</evidence>
<sequence>MTNITKANQREKELDAARCKVLQQTALAEYDLVQAIQKTELEQKFSQSNYDYDSPEQITLKPIVDETLVKGVYEKINVASTEAQGQEKEYTSIILARTHFAVGRYDKCVETLSTDFVPSELPTGYKFVLVVQGLTIKGMAHEAISDLVGAISCYDQVVILLSQNINEKHDQLWEWSEEALYRAPLLKIRLGDTSGALQAFRTYQLYTTLWGDKFKINKRAIIYKYFIKLLSRIYQEGTYVPPSATSLNTSEQSTVYTPHTFRNELTELHSLYENILYQITTFPKAGETNSRMLEMVDQIMTDWTVLGSGTAAEMRGLIEMLHRVTHKTFQSPRVLRHLINTLIIYGDYEEAELALNAYIEIVERAKKTKIEDIEKQMHNSLTENEENGVSHDLKLNAFAETSEQVIQILITGSDLMAKYMNKAKLTLEIAQKAVNWYENDNSLDDDELLARAWRCIGVGYSLLATEETDPRKRPELHSKAIEALKISISLDSEAFETHYQLSLDYAMTRDISQAIISVRQALTLDSSSMSSWHLLVLLLSSQKDIQGALKACEVAIKESDCETADFTVDYSTSSAIGNDDGSEFLSFKLTQNALQELSSGTEVAIQNFDKLFMLYGKVFPDYNIITSPNGSIYDATNLSLTVSAAKPPVRNSSVKSFTSADKKEGYISTEGSISSVGQKDTLDVPKANYASSIASSRNSASSGIRRSPTSTIVGVQTATTKLVNQSFAYSLQAITLKTRQRRQRAAKALTDLWLSSASTFRRLGNFEEAQKAIENAEEVDNSSPDVWCQFGLLLLMQGSYTDAITSFHKALAIDDKHVPSLVHLARTYMETGDLEIAEGLLDGVAKSNGWNCAEAWLYLGKIYQATSRIKTAKNCLWYAFDLEETKPIRPFNVLPRNMEKIEMGGRGAKRGAFVTYHKRIDSVEYFYTYDSKEIKIYSAKTDNFIKTFSIKEYNIINKLVEDNEIKEIVYITDGFLDNASLLVCSRTKKNLYHCFVCDINNLEYQPLPINLDSMIPSINDVVVSEKIETNDETQSIYVFIFASVIGLSIYWLTYNPYNQHNFNFIRDLNVKLSTRDSITAVNTYSSKLNEGFDDKHGFYIIAGGVQGNIECFEIMNDGSDYKTFSIPMLKLVGTSDPVPPVTHIVIRTLSDLKEHLIFVGYGKLNSRIFNRSPLARLDRIPVVRIARLSFNHGKLDWNEIDVVVGNPGADVTRGEIISMFVTSADTEYNLYVALDMYYRPNNYRSLDGIEVTHYKVENLNCVTSTWHRVDSLCRKSSNLNEVPLLDICADQNNRRLKLLLPNDVEWYQISPLPKDESDDDDGIPSFERWFENLEFNQIAPYNIESIKDIEAQREKYENELMVDLLLEREKIDKLFYPPESLHDLKQLFEEIFNNNEEDLVWKYGIMYYLLRDWSFIPRLSQKFIARYLTLSQDMQIFVDGCWELDHERFDEAVRCLSDPIVKNLLSKFPRIDEKIMRIFLISSCPDHALKYSHFRCIVKSSTEIMELYIEALIRNSIINTSEALKFARQNKSDDDESVSRRLLTKILDICVVEDKTETQVYEKELLSLPLNDYEEKFVLKYWEESKEPKLLWFYIKELVKNENYRESLVYFRVYKWFKETCLNMQLTNDEIQLGVSTEAKKNEDDSDDEELEDDMKEKLNHYKRLFIGIQSFSDQMGIDLESDKFKYKSQEEAKKRKRQEREKYYEQHGVKRDKVVPLLKNRSPLSASN</sequence>